<dbReference type="InterPro" id="IPR035996">
    <property type="entry name" value="4pyrrol_Methylase_sf"/>
</dbReference>
<gene>
    <name evidence="7" type="primary">cbiE</name>
    <name evidence="7" type="ORF">P3F81_06370</name>
</gene>
<dbReference type="SUPFAM" id="SSF53790">
    <property type="entry name" value="Tetrapyrrole methylase"/>
    <property type="match status" value="1"/>
</dbReference>
<dbReference type="GO" id="GO:0009236">
    <property type="term" value="P:cobalamin biosynthetic process"/>
    <property type="evidence" value="ECO:0007669"/>
    <property type="project" value="UniProtKB-KW"/>
</dbReference>
<dbReference type="Pfam" id="PF00590">
    <property type="entry name" value="TP_methylase"/>
    <property type="match status" value="1"/>
</dbReference>
<organism evidence="7 8">
    <name type="scientific">Selenobaculum gibii</name>
    <dbReference type="NCBI Taxonomy" id="3054208"/>
    <lineage>
        <taxon>Bacteria</taxon>
        <taxon>Bacillati</taxon>
        <taxon>Bacillota</taxon>
        <taxon>Negativicutes</taxon>
        <taxon>Selenomonadales</taxon>
        <taxon>Selenomonadaceae</taxon>
        <taxon>Selenobaculum</taxon>
    </lineage>
</organism>
<dbReference type="CDD" id="cd11644">
    <property type="entry name" value="Precorrin-6Y-MT"/>
    <property type="match status" value="1"/>
</dbReference>
<evidence type="ECO:0000256" key="1">
    <source>
        <dbReference type="ARBA" id="ARBA00004953"/>
    </source>
</evidence>
<evidence type="ECO:0000256" key="2">
    <source>
        <dbReference type="ARBA" id="ARBA00022573"/>
    </source>
</evidence>
<dbReference type="PANTHER" id="PTHR43182">
    <property type="entry name" value="COBALT-PRECORRIN-6B C(15)-METHYLTRANSFERASE (DECARBOXYLATING)"/>
    <property type="match status" value="1"/>
</dbReference>
<dbReference type="InterPro" id="IPR012818">
    <property type="entry name" value="CbiE"/>
</dbReference>
<keyword evidence="8" id="KW-1185">Reference proteome</keyword>
<feature type="domain" description="Tetrapyrrole methylase" evidence="6">
    <location>
        <begin position="4"/>
        <end position="191"/>
    </location>
</feature>
<reference evidence="7" key="1">
    <citation type="submission" date="2023-03" db="EMBL/GenBank/DDBJ databases">
        <title>Selenobaculum gbiensis gen. nov. sp. nov., a new bacterium isolated from the gut microbiota of IBD patient.</title>
        <authorList>
            <person name="Yeo S."/>
            <person name="Park H."/>
            <person name="Huh C.S."/>
        </authorList>
    </citation>
    <scope>NUCLEOTIDE SEQUENCE</scope>
    <source>
        <strain evidence="7">ICN-92133</strain>
    </source>
</reference>
<keyword evidence="5" id="KW-0949">S-adenosyl-L-methionine</keyword>
<proteinExistence type="predicted"/>
<dbReference type="Gene3D" id="3.30.950.10">
    <property type="entry name" value="Methyltransferase, Cobalt-precorrin-4 Transmethylase, Domain 2"/>
    <property type="match status" value="1"/>
</dbReference>
<dbReference type="InterPro" id="IPR050714">
    <property type="entry name" value="Cobalamin_biosynth_MTase"/>
</dbReference>
<comment type="pathway">
    <text evidence="1">Cofactor biosynthesis; adenosylcobalamin biosynthesis.</text>
</comment>
<dbReference type="AlphaFoldDB" id="A0A9Y2EUI8"/>
<dbReference type="PANTHER" id="PTHR43182:SF1">
    <property type="entry name" value="COBALT-PRECORRIN-7 C(5)-METHYLTRANSFERASE"/>
    <property type="match status" value="1"/>
</dbReference>
<dbReference type="Proteomes" id="UP001243623">
    <property type="component" value="Chromosome"/>
</dbReference>
<dbReference type="InterPro" id="IPR014777">
    <property type="entry name" value="4pyrrole_Mease_sub1"/>
</dbReference>
<dbReference type="InterPro" id="IPR000878">
    <property type="entry name" value="4pyrrol_Mease"/>
</dbReference>
<dbReference type="NCBIfam" id="TIGR02467">
    <property type="entry name" value="CbiE"/>
    <property type="match status" value="1"/>
</dbReference>
<dbReference type="InterPro" id="IPR014776">
    <property type="entry name" value="4pyrrole_Mease_sub2"/>
</dbReference>
<protein>
    <submittedName>
        <fullName evidence="7">Precorrin-6y C5,15-methyltransferase (Decarboxylating) subunit CbiE</fullName>
    </submittedName>
</protein>
<evidence type="ECO:0000259" key="6">
    <source>
        <dbReference type="Pfam" id="PF00590"/>
    </source>
</evidence>
<dbReference type="Gene3D" id="3.40.1010.10">
    <property type="entry name" value="Cobalt-precorrin-4 Transmethylase, Domain 1"/>
    <property type="match status" value="1"/>
</dbReference>
<dbReference type="RefSeq" id="WP_147668741.1">
    <property type="nucleotide sequence ID" value="NZ_CP120678.1"/>
</dbReference>
<evidence type="ECO:0000313" key="8">
    <source>
        <dbReference type="Proteomes" id="UP001243623"/>
    </source>
</evidence>
<dbReference type="EMBL" id="CP120678">
    <property type="protein sequence ID" value="WIW71915.1"/>
    <property type="molecule type" value="Genomic_DNA"/>
</dbReference>
<evidence type="ECO:0000256" key="3">
    <source>
        <dbReference type="ARBA" id="ARBA00022603"/>
    </source>
</evidence>
<keyword evidence="4" id="KW-0808">Transferase</keyword>
<name>A0A9Y2EUI8_9FIRM</name>
<keyword evidence="2" id="KW-0169">Cobalamin biosynthesis</keyword>
<evidence type="ECO:0000256" key="4">
    <source>
        <dbReference type="ARBA" id="ARBA00022679"/>
    </source>
</evidence>
<dbReference type="GO" id="GO:0008276">
    <property type="term" value="F:protein methyltransferase activity"/>
    <property type="evidence" value="ECO:0007669"/>
    <property type="project" value="InterPro"/>
</dbReference>
<sequence length="206" mass="22657">MEHKIIVVGIGPGSEDYLLPIAKKTIDFAKVLVGSKRSLSSFQNKMALTHAITGEIEAALAFIEENLKSQDVVVMVSGDPGYYSFLAALNKRFSCIEVIPGISSMQLAFARLALPWHDADLISLHGREVDLARLKYSKGRKLGFLTDSKYTSATIASLLLKNDWPQNVQLYACSHLSYENESIVTMTLQEAASTVEYKNCIVVVIA</sequence>
<dbReference type="KEGG" id="sgbi:P3F81_06370"/>
<dbReference type="GO" id="GO:0032259">
    <property type="term" value="P:methylation"/>
    <property type="evidence" value="ECO:0007669"/>
    <property type="project" value="UniProtKB-KW"/>
</dbReference>
<evidence type="ECO:0000313" key="7">
    <source>
        <dbReference type="EMBL" id="WIW71915.1"/>
    </source>
</evidence>
<accession>A0A9Y2EUI8</accession>
<keyword evidence="3" id="KW-0489">Methyltransferase</keyword>
<evidence type="ECO:0000256" key="5">
    <source>
        <dbReference type="ARBA" id="ARBA00022691"/>
    </source>
</evidence>